<name>A0ABP7XAX2_9ACTN</name>
<keyword evidence="2" id="KW-1185">Reference proteome</keyword>
<comment type="caution">
    <text evidence="1">The sequence shown here is derived from an EMBL/GenBank/DDBJ whole genome shotgun (WGS) entry which is preliminary data.</text>
</comment>
<reference evidence="2" key="1">
    <citation type="journal article" date="2019" name="Int. J. Syst. Evol. Microbiol.">
        <title>The Global Catalogue of Microorganisms (GCM) 10K type strain sequencing project: providing services to taxonomists for standard genome sequencing and annotation.</title>
        <authorList>
            <consortium name="The Broad Institute Genomics Platform"/>
            <consortium name="The Broad Institute Genome Sequencing Center for Infectious Disease"/>
            <person name="Wu L."/>
            <person name="Ma J."/>
        </authorList>
    </citation>
    <scope>NUCLEOTIDE SEQUENCE [LARGE SCALE GENOMIC DNA]</scope>
    <source>
        <strain evidence="2">JCM 16703</strain>
    </source>
</reference>
<evidence type="ECO:0000313" key="1">
    <source>
        <dbReference type="EMBL" id="GAA4109854.1"/>
    </source>
</evidence>
<accession>A0ABP7XAX2</accession>
<protein>
    <submittedName>
        <fullName evidence="1">Uncharacterized protein</fullName>
    </submittedName>
</protein>
<dbReference type="RefSeq" id="WP_344731585.1">
    <property type="nucleotide sequence ID" value="NZ_BAAAZH010000003.1"/>
</dbReference>
<gene>
    <name evidence="1" type="ORF">GCM10022215_04590</name>
</gene>
<evidence type="ECO:0000313" key="2">
    <source>
        <dbReference type="Proteomes" id="UP001501495"/>
    </source>
</evidence>
<dbReference type="Proteomes" id="UP001501495">
    <property type="component" value="Unassembled WGS sequence"/>
</dbReference>
<sequence>MNHAGLADLYVQLEAVVPPGWVALPLAHDVDPEAWARADVERASVGVEPASTSVGAEVAAGLLALAVLRARYLWDGDVAAALSLAFQPDPLGRVLAVLDAAVFPLEDRPVTPDRVLGLGSDHGGIVGSVDVAEVDLPAGPAVRYAARLAASPDAEEPTSAQVAEAIALIVTPGELPGFVLVEAQWADPTLSDAISAEVDAIAAGLRLEFRQ</sequence>
<organism evidence="1 2">
    <name type="scientific">Nocardioides fonticola</name>
    <dbReference type="NCBI Taxonomy" id="450363"/>
    <lineage>
        <taxon>Bacteria</taxon>
        <taxon>Bacillati</taxon>
        <taxon>Actinomycetota</taxon>
        <taxon>Actinomycetes</taxon>
        <taxon>Propionibacteriales</taxon>
        <taxon>Nocardioidaceae</taxon>
        <taxon>Nocardioides</taxon>
    </lineage>
</organism>
<proteinExistence type="predicted"/>
<dbReference type="EMBL" id="BAAAZH010000003">
    <property type="protein sequence ID" value="GAA4109854.1"/>
    <property type="molecule type" value="Genomic_DNA"/>
</dbReference>